<name>A0ABV6G9I2_9BACI</name>
<evidence type="ECO:0000313" key="2">
    <source>
        <dbReference type="EMBL" id="MFC0270051.1"/>
    </source>
</evidence>
<dbReference type="Proteomes" id="UP001589854">
    <property type="component" value="Unassembled WGS sequence"/>
</dbReference>
<dbReference type="PIRSF" id="PIRSF029895">
    <property type="entry name" value="SpoIV"/>
    <property type="match status" value="1"/>
</dbReference>
<keyword evidence="3" id="KW-1185">Reference proteome</keyword>
<sequence length="395" mass="45389">MKNQWTNYLFGIVRVIIEGNGTERFLNDCIRLGIPVWNVKRKSKNALTFFIRLQDVHAIRKVVRGNECKCRFERKVGLPFLLLKTRKNSGFAAGIVVFLLIIFLLSNMVWGIQIEGAKPETEHLIKKELNRIGVKTGKSQFFIKNPDTIQKELTDNIEEITWVGVELNGTTFHLKVVEKNQPEQDKLISPRHIVAKKKAVVSKIFVEQGQPLVTVNEHVEKGQILVSGLIGKEGKEEEVAAKAEIHGETWYKSEIKVPLKSTFNVFTGEDKKKHYLKFWSTSVPIWGFKNELFSSFEVEEDTRYLKFLRWTLPIAYVKETYREKEEVVRNYTAKQAKEAALEIGRKHVEGKLDEDGEVKGEKVLHETNENGKVKLIVLYQVIEDIVKTTPIVQGD</sequence>
<keyword evidence="1" id="KW-0812">Transmembrane</keyword>
<keyword evidence="1" id="KW-1133">Transmembrane helix</keyword>
<feature type="transmembrane region" description="Helical" evidence="1">
    <location>
        <begin position="91"/>
        <end position="112"/>
    </location>
</feature>
<comment type="caution">
    <text evidence="2">The sequence shown here is derived from an EMBL/GenBank/DDBJ whole genome shotgun (WGS) entry which is preliminary data.</text>
</comment>
<dbReference type="InterPro" id="IPR010690">
    <property type="entry name" value="YqfD"/>
</dbReference>
<keyword evidence="1" id="KW-0472">Membrane</keyword>
<accession>A0ABV6G9I2</accession>
<reference evidence="2 3" key="1">
    <citation type="submission" date="2024-09" db="EMBL/GenBank/DDBJ databases">
        <authorList>
            <person name="Sun Q."/>
            <person name="Mori K."/>
        </authorList>
    </citation>
    <scope>NUCLEOTIDE SEQUENCE [LARGE SCALE GENOMIC DNA]</scope>
    <source>
        <strain evidence="2 3">CCM 7228</strain>
    </source>
</reference>
<dbReference type="RefSeq" id="WP_378929625.1">
    <property type="nucleotide sequence ID" value="NZ_JBHLVO010000001.1"/>
</dbReference>
<proteinExistence type="predicted"/>
<protein>
    <submittedName>
        <fullName evidence="2">Sporulation protein YqfD</fullName>
    </submittedName>
</protein>
<evidence type="ECO:0000256" key="1">
    <source>
        <dbReference type="SAM" id="Phobius"/>
    </source>
</evidence>
<evidence type="ECO:0000313" key="3">
    <source>
        <dbReference type="Proteomes" id="UP001589854"/>
    </source>
</evidence>
<dbReference type="EMBL" id="JBHLVO010000001">
    <property type="protein sequence ID" value="MFC0270051.1"/>
    <property type="molecule type" value="Genomic_DNA"/>
</dbReference>
<gene>
    <name evidence="2" type="primary">yqfD</name>
    <name evidence="2" type="ORF">ACFFIX_01070</name>
</gene>
<dbReference type="NCBIfam" id="TIGR02876">
    <property type="entry name" value="spore_yqfD"/>
    <property type="match status" value="1"/>
</dbReference>
<dbReference type="Pfam" id="PF06898">
    <property type="entry name" value="YqfD"/>
    <property type="match status" value="1"/>
</dbReference>
<organism evidence="2 3">
    <name type="scientific">Metabacillus herbersteinensis</name>
    <dbReference type="NCBI Taxonomy" id="283816"/>
    <lineage>
        <taxon>Bacteria</taxon>
        <taxon>Bacillati</taxon>
        <taxon>Bacillota</taxon>
        <taxon>Bacilli</taxon>
        <taxon>Bacillales</taxon>
        <taxon>Bacillaceae</taxon>
        <taxon>Metabacillus</taxon>
    </lineage>
</organism>